<reference evidence="1" key="2">
    <citation type="submission" date="2017-06" db="EMBL/GenBank/DDBJ databases">
        <title>WGS assembly of Brachypodium distachyon.</title>
        <authorList>
            <consortium name="The International Brachypodium Initiative"/>
            <person name="Lucas S."/>
            <person name="Harmon-Smith M."/>
            <person name="Lail K."/>
            <person name="Tice H."/>
            <person name="Grimwood J."/>
            <person name="Bruce D."/>
            <person name="Barry K."/>
            <person name="Shu S."/>
            <person name="Lindquist E."/>
            <person name="Wang M."/>
            <person name="Pitluck S."/>
            <person name="Vogel J.P."/>
            <person name="Garvin D.F."/>
            <person name="Mockler T.C."/>
            <person name="Schmutz J."/>
            <person name="Rokhsar D."/>
            <person name="Bevan M.W."/>
        </authorList>
    </citation>
    <scope>NUCLEOTIDE SEQUENCE</scope>
    <source>
        <strain evidence="1">Bd21</strain>
    </source>
</reference>
<dbReference type="AlphaFoldDB" id="A0A0Q3I7P4"/>
<dbReference type="InParanoid" id="A0A0Q3I7P4"/>
<name>A0A0Q3I7P4_BRADI</name>
<reference evidence="2" key="3">
    <citation type="submission" date="2018-08" db="UniProtKB">
        <authorList>
            <consortium name="EnsemblPlants"/>
        </authorList>
    </citation>
    <scope>IDENTIFICATION</scope>
    <source>
        <strain evidence="2">cv. Bd21</strain>
    </source>
</reference>
<dbReference type="EnsemblPlants" id="KQJ96491">
    <property type="protein sequence ID" value="KQJ96491"/>
    <property type="gene ID" value="BRADI_3g23346v3"/>
</dbReference>
<dbReference type="Gramene" id="KQJ96491">
    <property type="protein sequence ID" value="KQJ96491"/>
    <property type="gene ID" value="BRADI_3g23346v3"/>
</dbReference>
<organism evidence="1">
    <name type="scientific">Brachypodium distachyon</name>
    <name type="common">Purple false brome</name>
    <name type="synonym">Trachynia distachya</name>
    <dbReference type="NCBI Taxonomy" id="15368"/>
    <lineage>
        <taxon>Eukaryota</taxon>
        <taxon>Viridiplantae</taxon>
        <taxon>Streptophyta</taxon>
        <taxon>Embryophyta</taxon>
        <taxon>Tracheophyta</taxon>
        <taxon>Spermatophyta</taxon>
        <taxon>Magnoliopsida</taxon>
        <taxon>Liliopsida</taxon>
        <taxon>Poales</taxon>
        <taxon>Poaceae</taxon>
        <taxon>BOP clade</taxon>
        <taxon>Pooideae</taxon>
        <taxon>Stipodae</taxon>
        <taxon>Brachypodieae</taxon>
        <taxon>Brachypodium</taxon>
    </lineage>
</organism>
<dbReference type="Proteomes" id="UP000008810">
    <property type="component" value="Chromosome 3"/>
</dbReference>
<evidence type="ECO:0000313" key="2">
    <source>
        <dbReference type="EnsemblPlants" id="KQJ96491"/>
    </source>
</evidence>
<evidence type="ECO:0000313" key="3">
    <source>
        <dbReference type="Proteomes" id="UP000008810"/>
    </source>
</evidence>
<accession>A0A0Q3I7P4</accession>
<gene>
    <name evidence="1" type="ORF">BRADI_3g23346v3</name>
</gene>
<evidence type="ECO:0000313" key="1">
    <source>
        <dbReference type="EMBL" id="KQJ96491.1"/>
    </source>
</evidence>
<keyword evidence="3" id="KW-1185">Reference proteome</keyword>
<dbReference type="EMBL" id="CM000882">
    <property type="protein sequence ID" value="KQJ96491.1"/>
    <property type="molecule type" value="Genomic_DNA"/>
</dbReference>
<proteinExistence type="predicted"/>
<sequence>MAQFRLRVRFSQEETRVPIYPTSVSSFLSSFPSPSSARTCAAAAHRARSLLAHPAPRLRRAPHGRKSAPPRSCRELVMEIEEVL</sequence>
<reference evidence="1 2" key="1">
    <citation type="journal article" date="2010" name="Nature">
        <title>Genome sequencing and analysis of the model grass Brachypodium distachyon.</title>
        <authorList>
            <consortium name="International Brachypodium Initiative"/>
        </authorList>
    </citation>
    <scope>NUCLEOTIDE SEQUENCE [LARGE SCALE GENOMIC DNA]</scope>
    <source>
        <strain evidence="1 2">Bd21</strain>
    </source>
</reference>
<protein>
    <submittedName>
        <fullName evidence="1 2">Uncharacterized protein</fullName>
    </submittedName>
</protein>